<dbReference type="SUPFAM" id="SSF56219">
    <property type="entry name" value="DNase I-like"/>
    <property type="match status" value="1"/>
</dbReference>
<reference evidence="13" key="1">
    <citation type="journal article" date="2023" name="G3 (Bethesda)">
        <title>Whole genome assemblies of Zophobas morio and Tenebrio molitor.</title>
        <authorList>
            <person name="Kaur S."/>
            <person name="Stinson S.A."/>
            <person name="diCenzo G.C."/>
        </authorList>
    </citation>
    <scope>NUCLEOTIDE SEQUENCE</scope>
    <source>
        <strain evidence="13">QUZm001</strain>
    </source>
</reference>
<gene>
    <name evidence="13" type="ORF">Zmor_006715</name>
</gene>
<evidence type="ECO:0000256" key="4">
    <source>
        <dbReference type="ARBA" id="ARBA00022723"/>
    </source>
</evidence>
<evidence type="ECO:0000256" key="1">
    <source>
        <dbReference type="ARBA" id="ARBA00000493"/>
    </source>
</evidence>
<dbReference type="InterPro" id="IPR036691">
    <property type="entry name" value="Endo/exonu/phosph_ase_sf"/>
</dbReference>
<dbReference type="EC" id="3.1.-.-" evidence="10"/>
<feature type="compositionally biased region" description="Basic and acidic residues" evidence="11">
    <location>
        <begin position="61"/>
        <end position="70"/>
    </location>
</feature>
<feature type="compositionally biased region" description="Basic and acidic residues" evidence="11">
    <location>
        <begin position="143"/>
        <end position="155"/>
    </location>
</feature>
<evidence type="ECO:0000256" key="11">
    <source>
        <dbReference type="SAM" id="MobiDB-lite"/>
    </source>
</evidence>
<feature type="binding site" evidence="8">
    <location>
        <position position="221"/>
    </location>
    <ligand>
        <name>Mg(2+)</name>
        <dbReference type="ChEBI" id="CHEBI:18420"/>
        <label>1</label>
    </ligand>
</feature>
<keyword evidence="10" id="KW-0234">DNA repair</keyword>
<dbReference type="GO" id="GO:0006284">
    <property type="term" value="P:base-excision repair"/>
    <property type="evidence" value="ECO:0007669"/>
    <property type="project" value="TreeGrafter"/>
</dbReference>
<proteinExistence type="inferred from homology"/>
<keyword evidence="14" id="KW-1185">Reference proteome</keyword>
<evidence type="ECO:0000256" key="5">
    <source>
        <dbReference type="ARBA" id="ARBA00022801"/>
    </source>
</evidence>
<dbReference type="NCBIfam" id="TIGR00633">
    <property type="entry name" value="xth"/>
    <property type="match status" value="1"/>
</dbReference>
<keyword evidence="4 8" id="KW-0479">Metal-binding</keyword>
<comment type="cofactor">
    <cofactor evidence="8 10">
        <name>Mg(2+)</name>
        <dbReference type="ChEBI" id="CHEBI:18420"/>
    </cofactor>
    <cofactor evidence="8 10">
        <name>Mn(2+)</name>
        <dbReference type="ChEBI" id="CHEBI:29035"/>
    </cofactor>
    <text evidence="8 10">Probably binds two magnesium or manganese ions per subunit.</text>
</comment>
<feature type="compositionally biased region" description="Basic residues" evidence="11">
    <location>
        <begin position="80"/>
        <end position="89"/>
    </location>
</feature>
<feature type="region of interest" description="Disordered" evidence="11">
    <location>
        <begin position="1"/>
        <end position="159"/>
    </location>
</feature>
<name>A0AA38MMX2_9CUCU</name>
<feature type="binding site" evidence="8">
    <location>
        <position position="430"/>
    </location>
    <ligand>
        <name>Mg(2+)</name>
        <dbReference type="ChEBI" id="CHEBI:18420"/>
        <label>1</label>
    </ligand>
</feature>
<protein>
    <recommendedName>
        <fullName evidence="10">DNA-(apurinic or apyrimidinic site) endonuclease</fullName>
        <ecNumber evidence="10">3.1.-.-</ecNumber>
    </recommendedName>
</protein>
<accession>A0AA38MMX2</accession>
<dbReference type="Pfam" id="PF03372">
    <property type="entry name" value="Exo_endo_phos"/>
    <property type="match status" value="1"/>
</dbReference>
<feature type="binding site" evidence="8">
    <location>
        <position position="333"/>
    </location>
    <ligand>
        <name>Mg(2+)</name>
        <dbReference type="ChEBI" id="CHEBI:18420"/>
        <label>1</label>
    </ligand>
</feature>
<dbReference type="GO" id="GO:0003677">
    <property type="term" value="F:DNA binding"/>
    <property type="evidence" value="ECO:0007669"/>
    <property type="project" value="InterPro"/>
</dbReference>
<dbReference type="PROSITE" id="PS00726">
    <property type="entry name" value="AP_NUCLEASE_F1_1"/>
    <property type="match status" value="1"/>
</dbReference>
<evidence type="ECO:0000256" key="2">
    <source>
        <dbReference type="ARBA" id="ARBA00001936"/>
    </source>
</evidence>
<dbReference type="PROSITE" id="PS00727">
    <property type="entry name" value="AP_NUCLEASE_F1_2"/>
    <property type="match status" value="1"/>
</dbReference>
<evidence type="ECO:0000313" key="13">
    <source>
        <dbReference type="EMBL" id="KAJ3662361.1"/>
    </source>
</evidence>
<keyword evidence="10" id="KW-0227">DNA damage</keyword>
<feature type="compositionally biased region" description="Low complexity" evidence="11">
    <location>
        <begin position="1"/>
        <end position="11"/>
    </location>
</feature>
<feature type="compositionally biased region" description="Basic and acidic residues" evidence="11">
    <location>
        <begin position="15"/>
        <end position="52"/>
    </location>
</feature>
<dbReference type="FunFam" id="3.60.10.10:FF:000041">
    <property type="entry name" value="DNA-(apurinic or apyrimidinic site) lyase"/>
    <property type="match status" value="1"/>
</dbReference>
<comment type="cofactor">
    <cofactor evidence="2">
        <name>Mn(2+)</name>
        <dbReference type="ChEBI" id="CHEBI:29035"/>
    </cofactor>
</comment>
<dbReference type="PANTHER" id="PTHR22748">
    <property type="entry name" value="AP ENDONUCLEASE"/>
    <property type="match status" value="1"/>
</dbReference>
<comment type="catalytic activity">
    <reaction evidence="1">
        <text>Exonucleolytic cleavage in the 3'- to 5'-direction to yield nucleoside 5'-phosphates.</text>
        <dbReference type="EC" id="3.1.11.2"/>
    </reaction>
</comment>
<feature type="compositionally biased region" description="Basic and acidic residues" evidence="11">
    <location>
        <begin position="90"/>
        <end position="105"/>
    </location>
</feature>
<organism evidence="13 14">
    <name type="scientific">Zophobas morio</name>
    <dbReference type="NCBI Taxonomy" id="2755281"/>
    <lineage>
        <taxon>Eukaryota</taxon>
        <taxon>Metazoa</taxon>
        <taxon>Ecdysozoa</taxon>
        <taxon>Arthropoda</taxon>
        <taxon>Hexapoda</taxon>
        <taxon>Insecta</taxon>
        <taxon>Pterygota</taxon>
        <taxon>Neoptera</taxon>
        <taxon>Endopterygota</taxon>
        <taxon>Coleoptera</taxon>
        <taxon>Polyphaga</taxon>
        <taxon>Cucujiformia</taxon>
        <taxon>Tenebrionidae</taxon>
        <taxon>Zophobas</taxon>
    </lineage>
</organism>
<feature type="binding site" evidence="8">
    <location>
        <position position="431"/>
    </location>
    <ligand>
        <name>Mg(2+)</name>
        <dbReference type="ChEBI" id="CHEBI:18420"/>
        <label>1</label>
    </ligand>
</feature>
<feature type="site" description="Important for catalytic activity" evidence="9">
    <location>
        <position position="405"/>
    </location>
</feature>
<keyword evidence="8" id="KW-0464">Manganese</keyword>
<dbReference type="InterPro" id="IPR005135">
    <property type="entry name" value="Endo/exonuclease/phosphatase"/>
</dbReference>
<evidence type="ECO:0000256" key="10">
    <source>
        <dbReference type="RuleBase" id="RU362131"/>
    </source>
</evidence>
<dbReference type="GO" id="GO:0046872">
    <property type="term" value="F:metal ion binding"/>
    <property type="evidence" value="ECO:0007669"/>
    <property type="project" value="UniProtKB-KW"/>
</dbReference>
<evidence type="ECO:0000313" key="14">
    <source>
        <dbReference type="Proteomes" id="UP001168821"/>
    </source>
</evidence>
<feature type="site" description="Interaction with DNA substrate" evidence="9">
    <location>
        <position position="431"/>
    </location>
</feature>
<dbReference type="Proteomes" id="UP001168821">
    <property type="component" value="Unassembled WGS sequence"/>
</dbReference>
<dbReference type="InterPro" id="IPR020848">
    <property type="entry name" value="AP_endonuclease_F1_CS"/>
</dbReference>
<dbReference type="NCBIfam" id="TIGR00195">
    <property type="entry name" value="exoDNase_III"/>
    <property type="match status" value="1"/>
</dbReference>
<evidence type="ECO:0000256" key="9">
    <source>
        <dbReference type="PIRSR" id="PIRSR604808-3"/>
    </source>
</evidence>
<keyword evidence="5" id="KW-0378">Hydrolase</keyword>
<dbReference type="PROSITE" id="PS51435">
    <property type="entry name" value="AP_NUCLEASE_F1_4"/>
    <property type="match status" value="1"/>
</dbReference>
<dbReference type="GO" id="GO:0005634">
    <property type="term" value="C:nucleus"/>
    <property type="evidence" value="ECO:0007669"/>
    <property type="project" value="TreeGrafter"/>
</dbReference>
<dbReference type="GO" id="GO:0008081">
    <property type="term" value="F:phosphoric diester hydrolase activity"/>
    <property type="evidence" value="ECO:0007669"/>
    <property type="project" value="TreeGrafter"/>
</dbReference>
<feature type="domain" description="Endonuclease/exonuclease/phosphatase" evidence="12">
    <location>
        <begin position="191"/>
        <end position="431"/>
    </location>
</feature>
<dbReference type="Gene3D" id="3.60.10.10">
    <property type="entry name" value="Endonuclease/exonuclease/phosphatase"/>
    <property type="match status" value="1"/>
</dbReference>
<dbReference type="InterPro" id="IPR020847">
    <property type="entry name" value="AP_endonuclease_F1_BS"/>
</dbReference>
<evidence type="ECO:0000256" key="3">
    <source>
        <dbReference type="ARBA" id="ARBA00007092"/>
    </source>
</evidence>
<evidence type="ECO:0000256" key="7">
    <source>
        <dbReference type="PIRSR" id="PIRSR604808-1"/>
    </source>
</evidence>
<feature type="active site" description="Proton acceptor" evidence="7">
    <location>
        <position position="431"/>
    </location>
</feature>
<dbReference type="EMBL" id="JALNTZ010000002">
    <property type="protein sequence ID" value="KAJ3662361.1"/>
    <property type="molecule type" value="Genomic_DNA"/>
</dbReference>
<dbReference type="InterPro" id="IPR004808">
    <property type="entry name" value="AP_endonuc_1"/>
</dbReference>
<feature type="site" description="Transition state stabilizer" evidence="9">
    <location>
        <position position="335"/>
    </location>
</feature>
<dbReference type="CDD" id="cd09087">
    <property type="entry name" value="Ape1-like_AP-endo"/>
    <property type="match status" value="1"/>
</dbReference>
<feature type="binding site" evidence="8">
    <location>
        <position position="335"/>
    </location>
    <ligand>
        <name>Mg(2+)</name>
        <dbReference type="ChEBI" id="CHEBI:18420"/>
        <label>1</label>
    </ligand>
</feature>
<feature type="active site" evidence="7">
    <location>
        <position position="294"/>
    </location>
</feature>
<dbReference type="AlphaFoldDB" id="A0AA38MMX2"/>
<comment type="caution">
    <text evidence="13">The sequence shown here is derived from an EMBL/GenBank/DDBJ whole genome shotgun (WGS) entry which is preliminary data.</text>
</comment>
<dbReference type="PANTHER" id="PTHR22748:SF6">
    <property type="entry name" value="DNA-(APURINIC OR APYRIMIDINIC SITE) ENDONUCLEASE"/>
    <property type="match status" value="1"/>
</dbReference>
<feature type="active site" description="Proton donor/acceptor" evidence="7">
    <location>
        <position position="333"/>
    </location>
</feature>
<evidence type="ECO:0000259" key="12">
    <source>
        <dbReference type="Pfam" id="PF03372"/>
    </source>
</evidence>
<comment type="similarity">
    <text evidence="3 10">Belongs to the DNA repair enzymes AP/ExoA family.</text>
</comment>
<dbReference type="GO" id="GO:0008311">
    <property type="term" value="F:double-stranded DNA 3'-5' DNA exonuclease activity"/>
    <property type="evidence" value="ECO:0007669"/>
    <property type="project" value="UniProtKB-EC"/>
</dbReference>
<feature type="binding site" evidence="8">
    <location>
        <position position="193"/>
    </location>
    <ligand>
        <name>Mg(2+)</name>
        <dbReference type="ChEBI" id="CHEBI:18420"/>
        <label>1</label>
    </ligand>
</feature>
<sequence length="440" mass="50038">MPPKKAATATKTSKRKEAEAKPKEEPEKKMRKKADTTEKASKQAKVDEEAPPKKTTRAGAAKKEKITKEEILDENETAVVKKKVTRSKKTKDEDLPVEKVLDSKKATKSQKLKGKQEKKNTEESQQTEEEEGAKKGKKRRGAVKVEKNESKDEPPTKLTKANATVTTWETIDFKCVSKNSKGETSNFHITSWNVDGLRAWVKKGGLNILEYDKPDIFCMQETKCSAEKLPEEVKTLEDYEVFWCSSDKEGYAGVGIATKIKPISVKYGIDSEEHDTEGRCITAEYETFFLVNVYVPNAGRKLVTLPKRLDWNTSFKAHIKKLDELKPVIVCGDMNVSHLEIDLANPKSNTKNAGFTEEERNGMTEFLQDGYIDTFRKLYPDKEKAYTFWTYLSNARSKNVGWRLDYFIVSERLMEHVCDNIIHSRVLGSDHCPLTLHINI</sequence>
<evidence type="ECO:0000256" key="8">
    <source>
        <dbReference type="PIRSR" id="PIRSR604808-2"/>
    </source>
</evidence>
<evidence type="ECO:0000256" key="6">
    <source>
        <dbReference type="ARBA" id="ARBA00022842"/>
    </source>
</evidence>
<keyword evidence="6 8" id="KW-0460">Magnesium</keyword>
<dbReference type="GO" id="GO:0003906">
    <property type="term" value="F:DNA-(apurinic or apyrimidinic site) endonuclease activity"/>
    <property type="evidence" value="ECO:0007669"/>
    <property type="project" value="TreeGrafter"/>
</dbReference>